<reference evidence="7 8" key="1">
    <citation type="submission" date="2024-05" db="EMBL/GenBank/DDBJ databases">
        <title>Culex pipiens pipiens assembly and annotation.</title>
        <authorList>
            <person name="Alout H."/>
            <person name="Durand T."/>
        </authorList>
    </citation>
    <scope>NUCLEOTIDE SEQUENCE [LARGE SCALE GENOMIC DNA]</scope>
    <source>
        <strain evidence="7">HA-2024</strain>
        <tissue evidence="7">Whole body</tissue>
    </source>
</reference>
<keyword evidence="4" id="KW-0274">FAD</keyword>
<feature type="domain" description="Glucose-methanol-choline oxidoreductase N-terminal" evidence="5">
    <location>
        <begin position="30"/>
        <end position="91"/>
    </location>
</feature>
<dbReference type="Gene3D" id="3.30.560.10">
    <property type="entry name" value="Glucose Oxidase, domain 3"/>
    <property type="match status" value="2"/>
</dbReference>
<evidence type="ECO:0000259" key="6">
    <source>
        <dbReference type="Pfam" id="PF05199"/>
    </source>
</evidence>
<dbReference type="Pfam" id="PF00732">
    <property type="entry name" value="GMC_oxred_N"/>
    <property type="match status" value="1"/>
</dbReference>
<dbReference type="InterPro" id="IPR007867">
    <property type="entry name" value="GMC_OxRtase_C"/>
</dbReference>
<evidence type="ECO:0000259" key="5">
    <source>
        <dbReference type="Pfam" id="PF00732"/>
    </source>
</evidence>
<evidence type="ECO:0008006" key="9">
    <source>
        <dbReference type="Google" id="ProtNLM"/>
    </source>
</evidence>
<feature type="domain" description="Glucose-methanol-choline oxidoreductase C-terminal" evidence="6">
    <location>
        <begin position="203"/>
        <end position="344"/>
    </location>
</feature>
<keyword evidence="8" id="KW-1185">Reference proteome</keyword>
<dbReference type="SUPFAM" id="SSF54373">
    <property type="entry name" value="FAD-linked reductases, C-terminal domain"/>
    <property type="match status" value="1"/>
</dbReference>
<keyword evidence="3" id="KW-0285">Flavoprotein</keyword>
<evidence type="ECO:0000313" key="8">
    <source>
        <dbReference type="Proteomes" id="UP001562425"/>
    </source>
</evidence>
<sequence length="364" mass="41462">MLMHMMNTSHVWNYYAEKSPLASKGYKKGSYWPRGKMLGGCSSNNAMIYVRGNSRDYDRWEELGNPTWSWKDVLPYFKKSEDNGAYHIQEEKGAFHGVGGPLKSRPITVKVDELMDSIYSYFRYGMGPIGSIGSTDLVGFVNTQSQAARFPDIQYHHFVYKAKTPDFATILGKFEMEDYINAQLIELNKKAEILIVFVTLLNPKSNGNIKLRSANPYDPPVINANYLEDHRDVATLIRGIRYFRRMLTTQNFKDHEMEEFKIGIPECDKLDFESDSYWECYVRYMSTTIYHPVGTAKMGPAEDPSAVLDSTLKLRGVDGLRVVDASIMPNIVSGNTNAPTIMIGEKASDFIKEQYKPIPKKTEL</sequence>
<dbReference type="InterPro" id="IPR036188">
    <property type="entry name" value="FAD/NAD-bd_sf"/>
</dbReference>
<dbReference type="InterPro" id="IPR000172">
    <property type="entry name" value="GMC_OxRdtase_N"/>
</dbReference>
<dbReference type="SUPFAM" id="SSF51905">
    <property type="entry name" value="FAD/NAD(P)-binding domain"/>
    <property type="match status" value="1"/>
</dbReference>
<dbReference type="InterPro" id="IPR012132">
    <property type="entry name" value="GMC_OxRdtase"/>
</dbReference>
<evidence type="ECO:0000313" key="7">
    <source>
        <dbReference type="EMBL" id="KAL1381528.1"/>
    </source>
</evidence>
<protein>
    <recommendedName>
        <fullName evidence="9">Glucose dehydrogenase</fullName>
    </recommendedName>
</protein>
<evidence type="ECO:0000256" key="2">
    <source>
        <dbReference type="ARBA" id="ARBA00010790"/>
    </source>
</evidence>
<comment type="similarity">
    <text evidence="2">Belongs to the GMC oxidoreductase family.</text>
</comment>
<comment type="caution">
    <text evidence="7">The sequence shown here is derived from an EMBL/GenBank/DDBJ whole genome shotgun (WGS) entry which is preliminary data.</text>
</comment>
<organism evidence="7 8">
    <name type="scientific">Culex pipiens pipiens</name>
    <name type="common">Northern house mosquito</name>
    <dbReference type="NCBI Taxonomy" id="38569"/>
    <lineage>
        <taxon>Eukaryota</taxon>
        <taxon>Metazoa</taxon>
        <taxon>Ecdysozoa</taxon>
        <taxon>Arthropoda</taxon>
        <taxon>Hexapoda</taxon>
        <taxon>Insecta</taxon>
        <taxon>Pterygota</taxon>
        <taxon>Neoptera</taxon>
        <taxon>Endopterygota</taxon>
        <taxon>Diptera</taxon>
        <taxon>Nematocera</taxon>
        <taxon>Culicoidea</taxon>
        <taxon>Culicidae</taxon>
        <taxon>Culicinae</taxon>
        <taxon>Culicini</taxon>
        <taxon>Culex</taxon>
        <taxon>Culex</taxon>
    </lineage>
</organism>
<accession>A0ABD1CYQ1</accession>
<dbReference type="Pfam" id="PF05199">
    <property type="entry name" value="GMC_oxred_C"/>
    <property type="match status" value="1"/>
</dbReference>
<name>A0ABD1CYQ1_CULPP</name>
<dbReference type="Proteomes" id="UP001562425">
    <property type="component" value="Unassembled WGS sequence"/>
</dbReference>
<dbReference type="AlphaFoldDB" id="A0ABD1CYQ1"/>
<evidence type="ECO:0000256" key="3">
    <source>
        <dbReference type="ARBA" id="ARBA00022630"/>
    </source>
</evidence>
<dbReference type="PANTHER" id="PTHR11552">
    <property type="entry name" value="GLUCOSE-METHANOL-CHOLINE GMC OXIDOREDUCTASE"/>
    <property type="match status" value="1"/>
</dbReference>
<dbReference type="Gene3D" id="3.50.50.60">
    <property type="entry name" value="FAD/NAD(P)-binding domain"/>
    <property type="match status" value="2"/>
</dbReference>
<comment type="cofactor">
    <cofactor evidence="1">
        <name>FAD</name>
        <dbReference type="ChEBI" id="CHEBI:57692"/>
    </cofactor>
</comment>
<gene>
    <name evidence="7" type="ORF">pipiens_013398</name>
</gene>
<dbReference type="EMBL" id="JBEHCU010008582">
    <property type="protein sequence ID" value="KAL1381528.1"/>
    <property type="molecule type" value="Genomic_DNA"/>
</dbReference>
<proteinExistence type="inferred from homology"/>
<evidence type="ECO:0000256" key="1">
    <source>
        <dbReference type="ARBA" id="ARBA00001974"/>
    </source>
</evidence>
<dbReference type="PANTHER" id="PTHR11552:SF147">
    <property type="entry name" value="CHOLINE DEHYDROGENASE, MITOCHONDRIAL"/>
    <property type="match status" value="1"/>
</dbReference>
<evidence type="ECO:0000256" key="4">
    <source>
        <dbReference type="ARBA" id="ARBA00022827"/>
    </source>
</evidence>